<proteinExistence type="predicted"/>
<dbReference type="GO" id="GO:0043130">
    <property type="term" value="F:ubiquitin binding"/>
    <property type="evidence" value="ECO:0007669"/>
    <property type="project" value="TreeGrafter"/>
</dbReference>
<dbReference type="InterPro" id="IPR050730">
    <property type="entry name" value="UBX_domain-protein"/>
</dbReference>
<dbReference type="AlphaFoldDB" id="A0A7S2WDK0"/>
<accession>A0A7S2WDK0</accession>
<feature type="region of interest" description="Disordered" evidence="1">
    <location>
        <begin position="1"/>
        <end position="68"/>
    </location>
</feature>
<dbReference type="EMBL" id="HBHK01010948">
    <property type="protein sequence ID" value="CAD9680324.1"/>
    <property type="molecule type" value="Transcribed_RNA"/>
</dbReference>
<evidence type="ECO:0008006" key="3">
    <source>
        <dbReference type="Google" id="ProtNLM"/>
    </source>
</evidence>
<organism evidence="2">
    <name type="scientific">Mucochytrium quahogii</name>
    <dbReference type="NCBI Taxonomy" id="96639"/>
    <lineage>
        <taxon>Eukaryota</taxon>
        <taxon>Sar</taxon>
        <taxon>Stramenopiles</taxon>
        <taxon>Bigyra</taxon>
        <taxon>Labyrinthulomycetes</taxon>
        <taxon>Thraustochytrida</taxon>
        <taxon>Thraustochytriidae</taxon>
        <taxon>Mucochytrium</taxon>
    </lineage>
</organism>
<gene>
    <name evidence="2" type="ORF">QSP1433_LOCUS6876</name>
</gene>
<feature type="compositionally biased region" description="Acidic residues" evidence="1">
    <location>
        <begin position="15"/>
        <end position="24"/>
    </location>
</feature>
<protein>
    <recommendedName>
        <fullName evidence="3">UBX domain-containing protein</fullName>
    </recommendedName>
</protein>
<dbReference type="PANTHER" id="PTHR23322">
    <property type="entry name" value="FAS-ASSOCIATED PROTEIN"/>
    <property type="match status" value="1"/>
</dbReference>
<dbReference type="SUPFAM" id="SSF54236">
    <property type="entry name" value="Ubiquitin-like"/>
    <property type="match status" value="1"/>
</dbReference>
<reference evidence="2" key="1">
    <citation type="submission" date="2021-01" db="EMBL/GenBank/DDBJ databases">
        <authorList>
            <person name="Corre E."/>
            <person name="Pelletier E."/>
            <person name="Niang G."/>
            <person name="Scheremetjew M."/>
            <person name="Finn R."/>
            <person name="Kale V."/>
            <person name="Holt S."/>
            <person name="Cochrane G."/>
            <person name="Meng A."/>
            <person name="Brown T."/>
            <person name="Cohen L."/>
        </authorList>
    </citation>
    <scope>NUCLEOTIDE SEQUENCE</scope>
    <source>
        <strain evidence="2">NY070348D</strain>
    </source>
</reference>
<evidence type="ECO:0000256" key="1">
    <source>
        <dbReference type="SAM" id="MobiDB-lite"/>
    </source>
</evidence>
<dbReference type="InterPro" id="IPR029071">
    <property type="entry name" value="Ubiquitin-like_domsf"/>
</dbReference>
<sequence length="282" mass="31809">MSGKGSARNVVDLRDSDDDDDGNDDVLVVANRSKSKAKSSRKRKRSSKTTQSQVNEWASGPRGKWARVGRQRVPVESAVDYASGYERLGLGNYGYEGESVYRNGGDDEEDRDLKKAIALSKASADSEIIKEQDAALQASIEMDRLKAKEKAEVEERLKQQAAEEEERKRQLDPEVVAKRQEGVRKKLLEKLPDEDESSEAVRIRLSVPNGKTLRRFHKNDTLSDLFVWTKAYDTRCIECKVHEIIIPPNQRYRSDAGRAILKTKLGTLSLDMVCIRVVVVEE</sequence>
<name>A0A7S2WDK0_9STRA</name>
<evidence type="ECO:0000313" key="2">
    <source>
        <dbReference type="EMBL" id="CAD9680324.1"/>
    </source>
</evidence>
<feature type="compositionally biased region" description="Basic residues" evidence="1">
    <location>
        <begin position="33"/>
        <end position="47"/>
    </location>
</feature>